<dbReference type="RefSeq" id="WP_103061234.1">
    <property type="nucleotide sequence ID" value="NZ_BSOF01000009.1"/>
</dbReference>
<dbReference type="InterPro" id="IPR000847">
    <property type="entry name" value="LysR_HTH_N"/>
</dbReference>
<keyword evidence="2" id="KW-0805">Transcription regulation</keyword>
<dbReference type="Proteomes" id="UP000236345">
    <property type="component" value="Unassembled WGS sequence"/>
</dbReference>
<dbReference type="InterPro" id="IPR005119">
    <property type="entry name" value="LysR_subst-bd"/>
</dbReference>
<dbReference type="PANTHER" id="PTHR30346:SF0">
    <property type="entry name" value="HCA OPERON TRANSCRIPTIONAL ACTIVATOR HCAR"/>
    <property type="match status" value="1"/>
</dbReference>
<evidence type="ECO:0000256" key="3">
    <source>
        <dbReference type="ARBA" id="ARBA00023125"/>
    </source>
</evidence>
<evidence type="ECO:0000256" key="1">
    <source>
        <dbReference type="ARBA" id="ARBA00009437"/>
    </source>
</evidence>
<dbReference type="InterPro" id="IPR036390">
    <property type="entry name" value="WH_DNA-bd_sf"/>
</dbReference>
<gene>
    <name evidence="6" type="ORF">COO59_18705</name>
</gene>
<keyword evidence="7" id="KW-1185">Reference proteome</keyword>
<organism evidence="6 7">
    <name type="scientific">Mixta theicola</name>
    <dbReference type="NCBI Taxonomy" id="1458355"/>
    <lineage>
        <taxon>Bacteria</taxon>
        <taxon>Pseudomonadati</taxon>
        <taxon>Pseudomonadota</taxon>
        <taxon>Gammaproteobacteria</taxon>
        <taxon>Enterobacterales</taxon>
        <taxon>Erwiniaceae</taxon>
        <taxon>Mixta</taxon>
    </lineage>
</organism>
<dbReference type="AlphaFoldDB" id="A0A2K1Q576"/>
<dbReference type="Gene3D" id="1.10.10.10">
    <property type="entry name" value="Winged helix-like DNA-binding domain superfamily/Winged helix DNA-binding domain"/>
    <property type="match status" value="1"/>
</dbReference>
<evidence type="ECO:0000256" key="4">
    <source>
        <dbReference type="ARBA" id="ARBA00023163"/>
    </source>
</evidence>
<dbReference type="GO" id="GO:0032993">
    <property type="term" value="C:protein-DNA complex"/>
    <property type="evidence" value="ECO:0007669"/>
    <property type="project" value="TreeGrafter"/>
</dbReference>
<evidence type="ECO:0000259" key="5">
    <source>
        <dbReference type="PROSITE" id="PS50931"/>
    </source>
</evidence>
<evidence type="ECO:0000256" key="2">
    <source>
        <dbReference type="ARBA" id="ARBA00023015"/>
    </source>
</evidence>
<dbReference type="SUPFAM" id="SSF53850">
    <property type="entry name" value="Periplasmic binding protein-like II"/>
    <property type="match status" value="1"/>
</dbReference>
<dbReference type="Pfam" id="PF03466">
    <property type="entry name" value="LysR_substrate"/>
    <property type="match status" value="1"/>
</dbReference>
<comment type="caution">
    <text evidence="6">The sequence shown here is derived from an EMBL/GenBank/DDBJ whole genome shotgun (WGS) entry which is preliminary data.</text>
</comment>
<comment type="similarity">
    <text evidence="1">Belongs to the LysR transcriptional regulatory family.</text>
</comment>
<sequence length="298" mass="33140">MDTQLLRAFLILAETGNYHEAAKKLFITQPALTKKIQALEYQLDLPLFMRGRHGSQLTPAGKQLMPHAQAVMKQVEELRQHARNVSSGKAGSLAIGFGISSIRIAPELVAHFRRRYPQINVSLEDISSTQQADGLYAGSLQLAFMRLPVAPPLSSLRLITEKLAIAVATKEKADLVSKLHHEGDYRLLVDFPMIQLTPERGPGLKQQISRFLAFNHVDANIIQRSRDIQTLLALVATGIGIALITESAVNIAPRGIEFIPLSGPYASWEVGLVWNPAWADPIRDRFIEVVKRYKPSER</sequence>
<keyword evidence="3" id="KW-0238">DNA-binding</keyword>
<dbReference type="GO" id="GO:0003700">
    <property type="term" value="F:DNA-binding transcription factor activity"/>
    <property type="evidence" value="ECO:0007669"/>
    <property type="project" value="InterPro"/>
</dbReference>
<keyword evidence="4" id="KW-0804">Transcription</keyword>
<dbReference type="InterPro" id="IPR036388">
    <property type="entry name" value="WH-like_DNA-bd_sf"/>
</dbReference>
<dbReference type="Pfam" id="PF00126">
    <property type="entry name" value="HTH_1"/>
    <property type="match status" value="1"/>
</dbReference>
<accession>A0A2K1Q576</accession>
<dbReference type="EMBL" id="NWUO01000020">
    <property type="protein sequence ID" value="PNS10184.1"/>
    <property type="molecule type" value="Genomic_DNA"/>
</dbReference>
<dbReference type="OrthoDB" id="9067838at2"/>
<proteinExistence type="inferred from homology"/>
<dbReference type="PRINTS" id="PR00039">
    <property type="entry name" value="HTHLYSR"/>
</dbReference>
<dbReference type="PANTHER" id="PTHR30346">
    <property type="entry name" value="TRANSCRIPTIONAL DUAL REGULATOR HCAR-RELATED"/>
    <property type="match status" value="1"/>
</dbReference>
<feature type="domain" description="HTH lysR-type" evidence="5">
    <location>
        <begin position="1"/>
        <end position="58"/>
    </location>
</feature>
<dbReference type="SUPFAM" id="SSF46785">
    <property type="entry name" value="Winged helix' DNA-binding domain"/>
    <property type="match status" value="1"/>
</dbReference>
<dbReference type="Gene3D" id="3.40.190.10">
    <property type="entry name" value="Periplasmic binding protein-like II"/>
    <property type="match status" value="2"/>
</dbReference>
<dbReference type="FunFam" id="1.10.10.10:FF:000001">
    <property type="entry name" value="LysR family transcriptional regulator"/>
    <property type="match status" value="1"/>
</dbReference>
<dbReference type="CDD" id="cd08414">
    <property type="entry name" value="PBP2_LTTR_aromatics_like"/>
    <property type="match status" value="1"/>
</dbReference>
<dbReference type="PROSITE" id="PS50931">
    <property type="entry name" value="HTH_LYSR"/>
    <property type="match status" value="1"/>
</dbReference>
<name>A0A2K1Q576_9GAMM</name>
<evidence type="ECO:0000313" key="6">
    <source>
        <dbReference type="EMBL" id="PNS10184.1"/>
    </source>
</evidence>
<protein>
    <submittedName>
        <fullName evidence="6">LysR family transcriptional regulator</fullName>
    </submittedName>
</protein>
<evidence type="ECO:0000313" key="7">
    <source>
        <dbReference type="Proteomes" id="UP000236345"/>
    </source>
</evidence>
<dbReference type="GO" id="GO:0003677">
    <property type="term" value="F:DNA binding"/>
    <property type="evidence" value="ECO:0007669"/>
    <property type="project" value="UniProtKB-KW"/>
</dbReference>
<reference evidence="7" key="1">
    <citation type="submission" date="2017-09" db="EMBL/GenBank/DDBJ databases">
        <authorList>
            <person name="Palmer M."/>
            <person name="Steenkamp E.T."/>
            <person name="Coetzee M.P."/>
            <person name="Avontuur J.R."/>
            <person name="Van Zyl E."/>
            <person name="Chan W.-Y."/>
            <person name="Blom J."/>
            <person name="Venter S.N."/>
        </authorList>
    </citation>
    <scope>NUCLEOTIDE SEQUENCE [LARGE SCALE GENOMIC DNA]</scope>
    <source>
        <strain evidence="7">QC88-366</strain>
    </source>
</reference>